<dbReference type="Proteomes" id="UP000230233">
    <property type="component" value="Chromosome II"/>
</dbReference>
<comment type="caution">
    <text evidence="2">The sequence shown here is derived from an EMBL/GenBank/DDBJ whole genome shotgun (WGS) entry which is preliminary data.</text>
</comment>
<organism evidence="2 3">
    <name type="scientific">Caenorhabditis nigoni</name>
    <dbReference type="NCBI Taxonomy" id="1611254"/>
    <lineage>
        <taxon>Eukaryota</taxon>
        <taxon>Metazoa</taxon>
        <taxon>Ecdysozoa</taxon>
        <taxon>Nematoda</taxon>
        <taxon>Chromadorea</taxon>
        <taxon>Rhabditida</taxon>
        <taxon>Rhabditina</taxon>
        <taxon>Rhabditomorpha</taxon>
        <taxon>Rhabditoidea</taxon>
        <taxon>Rhabditidae</taxon>
        <taxon>Peloderinae</taxon>
        <taxon>Caenorhabditis</taxon>
    </lineage>
</organism>
<evidence type="ECO:0000313" key="3">
    <source>
        <dbReference type="Proteomes" id="UP000230233"/>
    </source>
</evidence>
<dbReference type="OrthoDB" id="5861142at2759"/>
<dbReference type="Pfam" id="PF10327">
    <property type="entry name" value="7TM_GPCR_Sri"/>
    <property type="match status" value="1"/>
</dbReference>
<accession>A0A2G5V8E0</accession>
<name>A0A2G5V8E0_9PELO</name>
<keyword evidence="3" id="KW-1185">Reference proteome</keyword>
<dbReference type="PANTHER" id="PTHR45830">
    <property type="entry name" value="SERPENTINE RECEPTOR, CLASS I"/>
    <property type="match status" value="1"/>
</dbReference>
<dbReference type="InterPro" id="IPR019429">
    <property type="entry name" value="7TM_GPCR_serpentine_rcpt_Sri"/>
</dbReference>
<dbReference type="PANTHER" id="PTHR45830:SF4">
    <property type="entry name" value="G_PROTEIN_RECEP_F1_2 DOMAIN-CONTAINING PROTEIN"/>
    <property type="match status" value="1"/>
</dbReference>
<feature type="transmembrane region" description="Helical" evidence="1">
    <location>
        <begin position="169"/>
        <end position="198"/>
    </location>
</feature>
<proteinExistence type="predicted"/>
<keyword evidence="1" id="KW-0812">Transmembrane</keyword>
<dbReference type="EMBL" id="PDUG01000002">
    <property type="protein sequence ID" value="PIC48012.1"/>
    <property type="molecule type" value="Genomic_DNA"/>
</dbReference>
<evidence type="ECO:0000313" key="2">
    <source>
        <dbReference type="EMBL" id="PIC48012.1"/>
    </source>
</evidence>
<dbReference type="AlphaFoldDB" id="A0A2G5V8E0"/>
<sequence>MQPVPLSPLLAGYCNGFLASKIWANYLISFLTSSFIVQIECLVFCFIRKHQTIAKLTFRHVITDIWYIFGTSFAIFTPIAIGFLFSQAGMRREDQMDYVRENLPEYITGFSSLQNFVVYSVNYRLITMLALTFTGGLLCGVIFILLTLDMLKMLKDIQRKVSVTSFRRYHIAVISLLAQFSTSFLLSVPLFIFLVFAASQIENSNWAAKVLVAVMPLYSPVNALVLVFTTPPYRNFVMRKSTKPRRASRTMYPGPNSLTRLKSLFSLN</sequence>
<feature type="transmembrane region" description="Helical" evidence="1">
    <location>
        <begin position="66"/>
        <end position="86"/>
    </location>
</feature>
<keyword evidence="1" id="KW-0472">Membrane</keyword>
<gene>
    <name evidence="2" type="primary">Cnig_chr_II.g7152</name>
    <name evidence="2" type="ORF">B9Z55_007152</name>
</gene>
<feature type="transmembrane region" description="Helical" evidence="1">
    <location>
        <begin position="210"/>
        <end position="230"/>
    </location>
</feature>
<reference evidence="3" key="1">
    <citation type="submission" date="2017-10" db="EMBL/GenBank/DDBJ databases">
        <title>Rapid genome shrinkage in a self-fertile nematode reveals novel sperm competition proteins.</title>
        <authorList>
            <person name="Yin D."/>
            <person name="Schwarz E.M."/>
            <person name="Thomas C.G."/>
            <person name="Felde R.L."/>
            <person name="Korf I.F."/>
            <person name="Cutter A.D."/>
            <person name="Schartner C.M."/>
            <person name="Ralston E.J."/>
            <person name="Meyer B.J."/>
            <person name="Haag E.S."/>
        </authorList>
    </citation>
    <scope>NUCLEOTIDE SEQUENCE [LARGE SCALE GENOMIC DNA]</scope>
    <source>
        <strain evidence="3">JU1422</strain>
    </source>
</reference>
<keyword evidence="1" id="KW-1133">Transmembrane helix</keyword>
<feature type="transmembrane region" description="Helical" evidence="1">
    <location>
        <begin position="125"/>
        <end position="148"/>
    </location>
</feature>
<protein>
    <recommendedName>
        <fullName evidence="4">G-protein coupled receptors family 1 profile domain-containing protein</fullName>
    </recommendedName>
</protein>
<feature type="transmembrane region" description="Helical" evidence="1">
    <location>
        <begin position="26"/>
        <end position="46"/>
    </location>
</feature>
<evidence type="ECO:0008006" key="4">
    <source>
        <dbReference type="Google" id="ProtNLM"/>
    </source>
</evidence>
<evidence type="ECO:0000256" key="1">
    <source>
        <dbReference type="SAM" id="Phobius"/>
    </source>
</evidence>